<evidence type="ECO:0000313" key="1">
    <source>
        <dbReference type="EMBL" id="RAK00454.1"/>
    </source>
</evidence>
<keyword evidence="2" id="KW-1185">Reference proteome</keyword>
<sequence>MPAVPGGVGHHRIRLEPGVSPNRNARFFVGVSKDKSKKTHIRPQSDVLLPCFSCCSLLPLYHSSCNNTISSSMAARMLFRISRIEASIM</sequence>
<gene>
    <name evidence="1" type="ORF">LX87_02157</name>
</gene>
<evidence type="ECO:0000313" key="2">
    <source>
        <dbReference type="Proteomes" id="UP000248790"/>
    </source>
</evidence>
<accession>A0A327X521</accession>
<proteinExistence type="predicted"/>
<organism evidence="1 2">
    <name type="scientific">Larkinella arboricola</name>
    <dbReference type="NCBI Taxonomy" id="643671"/>
    <lineage>
        <taxon>Bacteria</taxon>
        <taxon>Pseudomonadati</taxon>
        <taxon>Bacteroidota</taxon>
        <taxon>Cytophagia</taxon>
        <taxon>Cytophagales</taxon>
        <taxon>Spirosomataceae</taxon>
        <taxon>Larkinella</taxon>
    </lineage>
</organism>
<comment type="caution">
    <text evidence="1">The sequence shown here is derived from an EMBL/GenBank/DDBJ whole genome shotgun (WGS) entry which is preliminary data.</text>
</comment>
<protein>
    <submittedName>
        <fullName evidence="1">Uncharacterized protein</fullName>
    </submittedName>
</protein>
<dbReference type="Proteomes" id="UP000248790">
    <property type="component" value="Unassembled WGS sequence"/>
</dbReference>
<name>A0A327X521_LARAB</name>
<dbReference type="AlphaFoldDB" id="A0A327X521"/>
<reference evidence="1 2" key="1">
    <citation type="submission" date="2018-06" db="EMBL/GenBank/DDBJ databases">
        <title>Genomic Encyclopedia of Archaeal and Bacterial Type Strains, Phase II (KMG-II): from individual species to whole genera.</title>
        <authorList>
            <person name="Goeker M."/>
        </authorList>
    </citation>
    <scope>NUCLEOTIDE SEQUENCE [LARGE SCALE GENOMIC DNA]</scope>
    <source>
        <strain evidence="1 2">DSM 21851</strain>
    </source>
</reference>
<dbReference type="EMBL" id="QLMC01000002">
    <property type="protein sequence ID" value="RAK00454.1"/>
    <property type="molecule type" value="Genomic_DNA"/>
</dbReference>